<keyword evidence="3" id="KW-0540">Nuclease</keyword>
<comment type="caution">
    <text evidence="3">The sequence shown here is derived from an EMBL/GenBank/DDBJ whole genome shotgun (WGS) entry which is preliminary data.</text>
</comment>
<keyword evidence="3" id="KW-0255">Endonuclease</keyword>
<evidence type="ECO:0000256" key="1">
    <source>
        <dbReference type="SAM" id="MobiDB-lite"/>
    </source>
</evidence>
<dbReference type="InterPro" id="IPR008538">
    <property type="entry name" value="Uma2"/>
</dbReference>
<dbReference type="Gene3D" id="3.90.1570.10">
    <property type="entry name" value="tt1808, chain A"/>
    <property type="match status" value="1"/>
</dbReference>
<dbReference type="SUPFAM" id="SSF52980">
    <property type="entry name" value="Restriction endonuclease-like"/>
    <property type="match status" value="1"/>
</dbReference>
<dbReference type="CDD" id="cd06260">
    <property type="entry name" value="DUF820-like"/>
    <property type="match status" value="1"/>
</dbReference>
<sequence>MTTAARYEPPEDRSAARSPSEVLLDGFHAFETPDGFRAELIEGEIVVTPPPDGSHESAIASLVRQVMKRSKLETDASGNKGLSIGGGPDKVDDHVIPDAVFVPVGAFAGQGSWMPPDHVLMVAEVTSYKADRDRGAKRRAYARGNVPLYLLIDQGEQSATLFGEPGGSGDLIDYRASTRVPFGKSIELPSPFAFTLETNEFG</sequence>
<dbReference type="InterPro" id="IPR011335">
    <property type="entry name" value="Restrct_endonuc-II-like"/>
</dbReference>
<organism evidence="3 4">
    <name type="scientific">Nocardia halotolerans</name>
    <dbReference type="NCBI Taxonomy" id="1755878"/>
    <lineage>
        <taxon>Bacteria</taxon>
        <taxon>Bacillati</taxon>
        <taxon>Actinomycetota</taxon>
        <taxon>Actinomycetes</taxon>
        <taxon>Mycobacteriales</taxon>
        <taxon>Nocardiaceae</taxon>
        <taxon>Nocardia</taxon>
    </lineage>
</organism>
<dbReference type="Proteomes" id="UP001595844">
    <property type="component" value="Unassembled WGS sequence"/>
</dbReference>
<dbReference type="PANTHER" id="PTHR35400:SF3">
    <property type="entry name" value="SLL1072 PROTEIN"/>
    <property type="match status" value="1"/>
</dbReference>
<evidence type="ECO:0000259" key="2">
    <source>
        <dbReference type="Pfam" id="PF05685"/>
    </source>
</evidence>
<protein>
    <submittedName>
        <fullName evidence="3">Uma2 family endonuclease</fullName>
    </submittedName>
</protein>
<dbReference type="PANTHER" id="PTHR35400">
    <property type="entry name" value="SLR1083 PROTEIN"/>
    <property type="match status" value="1"/>
</dbReference>
<proteinExistence type="predicted"/>
<feature type="domain" description="Putative restriction endonuclease" evidence="2">
    <location>
        <begin position="26"/>
        <end position="194"/>
    </location>
</feature>
<keyword evidence="3" id="KW-0378">Hydrolase</keyword>
<gene>
    <name evidence="3" type="ORF">ACFO5K_25135</name>
</gene>
<dbReference type="InterPro" id="IPR012296">
    <property type="entry name" value="Nuclease_put_TT1808"/>
</dbReference>
<feature type="region of interest" description="Disordered" evidence="1">
    <location>
        <begin position="1"/>
        <end position="20"/>
    </location>
</feature>
<dbReference type="RefSeq" id="WP_378567932.1">
    <property type="nucleotide sequence ID" value="NZ_JBHSDL010000030.1"/>
</dbReference>
<accession>A0ABV8VMT3</accession>
<dbReference type="Pfam" id="PF05685">
    <property type="entry name" value="Uma2"/>
    <property type="match status" value="1"/>
</dbReference>
<keyword evidence="4" id="KW-1185">Reference proteome</keyword>
<name>A0ABV8VMT3_9NOCA</name>
<dbReference type="GO" id="GO:0004519">
    <property type="term" value="F:endonuclease activity"/>
    <property type="evidence" value="ECO:0007669"/>
    <property type="project" value="UniProtKB-KW"/>
</dbReference>
<reference evidence="4" key="1">
    <citation type="journal article" date="2019" name="Int. J. Syst. Evol. Microbiol.">
        <title>The Global Catalogue of Microorganisms (GCM) 10K type strain sequencing project: providing services to taxonomists for standard genome sequencing and annotation.</title>
        <authorList>
            <consortium name="The Broad Institute Genomics Platform"/>
            <consortium name="The Broad Institute Genome Sequencing Center for Infectious Disease"/>
            <person name="Wu L."/>
            <person name="Ma J."/>
        </authorList>
    </citation>
    <scope>NUCLEOTIDE SEQUENCE [LARGE SCALE GENOMIC DNA]</scope>
    <source>
        <strain evidence="4">IBRC-M 10490</strain>
    </source>
</reference>
<dbReference type="EMBL" id="JBHSDL010000030">
    <property type="protein sequence ID" value="MFC4377369.1"/>
    <property type="molecule type" value="Genomic_DNA"/>
</dbReference>
<evidence type="ECO:0000313" key="3">
    <source>
        <dbReference type="EMBL" id="MFC4377369.1"/>
    </source>
</evidence>
<evidence type="ECO:0000313" key="4">
    <source>
        <dbReference type="Proteomes" id="UP001595844"/>
    </source>
</evidence>